<dbReference type="AlphaFoldDB" id="A0A644WVI7"/>
<reference evidence="2" key="1">
    <citation type="submission" date="2019-08" db="EMBL/GenBank/DDBJ databases">
        <authorList>
            <person name="Kucharzyk K."/>
            <person name="Murdoch R.W."/>
            <person name="Higgins S."/>
            <person name="Loffler F."/>
        </authorList>
    </citation>
    <scope>NUCLEOTIDE SEQUENCE</scope>
</reference>
<accession>A0A644WVI7</accession>
<dbReference type="InterPro" id="IPR013520">
    <property type="entry name" value="Ribonucl_H"/>
</dbReference>
<dbReference type="SUPFAM" id="SSF52113">
    <property type="entry name" value="BRCT domain"/>
    <property type="match status" value="1"/>
</dbReference>
<dbReference type="CDD" id="cd06130">
    <property type="entry name" value="DNA_pol_III_epsilon_like"/>
    <property type="match status" value="1"/>
</dbReference>
<dbReference type="InterPro" id="IPR036420">
    <property type="entry name" value="BRCT_dom_sf"/>
</dbReference>
<dbReference type="PANTHER" id="PTHR30231">
    <property type="entry name" value="DNA POLYMERASE III SUBUNIT EPSILON"/>
    <property type="match status" value="1"/>
</dbReference>
<keyword evidence="2" id="KW-0548">Nucleotidyltransferase</keyword>
<sequence length="327" mass="36341">MGIFNFHFRANEKNSLIKPDFIAVDFETANSRRNSACAIGIATVKDLNVVDSYYSLLNPPGCRFSKKNIEIHGIRPQDVSNAPTLAGLWPNINRYFCGIPVVAHNAPFDMSVLKCSLGDAEEFIGDFEYVDTITMARKFLSGHHDLETCVDCLGLSLENHHNARADAIACAQIAIECIKMAGVNNLSDFCSELNVNSFLFSRMRNWEDPLQRYPEAVRPSEIQPCNTDFDCNHILYGKNVVFTGELSISRREAMQRAADVGAIIKSAVSSRTDYLVVGRQDPSLVGDDGMSTSQERAARLMDEGKASICVIGEYEFMHLLRNEGILI</sequence>
<dbReference type="InterPro" id="IPR036397">
    <property type="entry name" value="RNaseH_sf"/>
</dbReference>
<dbReference type="PANTHER" id="PTHR30231:SF42">
    <property type="entry name" value="EXONUCLEASE"/>
    <property type="match status" value="1"/>
</dbReference>
<dbReference type="Gene3D" id="3.40.50.10190">
    <property type="entry name" value="BRCT domain"/>
    <property type="match status" value="1"/>
</dbReference>
<gene>
    <name evidence="2" type="primary">polC_34</name>
    <name evidence="2" type="ORF">SDC9_54246</name>
</gene>
<dbReference type="EMBL" id="VSSQ01001391">
    <property type="protein sequence ID" value="MPM07935.1"/>
    <property type="molecule type" value="Genomic_DNA"/>
</dbReference>
<dbReference type="CDD" id="cd17748">
    <property type="entry name" value="BRCT_DNA_ligase_like"/>
    <property type="match status" value="1"/>
</dbReference>
<dbReference type="GO" id="GO:0005829">
    <property type="term" value="C:cytosol"/>
    <property type="evidence" value="ECO:0007669"/>
    <property type="project" value="TreeGrafter"/>
</dbReference>
<dbReference type="Gene3D" id="3.30.420.10">
    <property type="entry name" value="Ribonuclease H-like superfamily/Ribonuclease H"/>
    <property type="match status" value="1"/>
</dbReference>
<evidence type="ECO:0000259" key="1">
    <source>
        <dbReference type="SMART" id="SM00479"/>
    </source>
</evidence>
<dbReference type="SMART" id="SM00479">
    <property type="entry name" value="EXOIII"/>
    <property type="match status" value="1"/>
</dbReference>
<name>A0A644WVI7_9ZZZZ</name>
<keyword evidence="2" id="KW-0808">Transferase</keyword>
<dbReference type="GO" id="GO:0003676">
    <property type="term" value="F:nucleic acid binding"/>
    <property type="evidence" value="ECO:0007669"/>
    <property type="project" value="InterPro"/>
</dbReference>
<comment type="caution">
    <text evidence="2">The sequence shown here is derived from an EMBL/GenBank/DDBJ whole genome shotgun (WGS) entry which is preliminary data.</text>
</comment>
<organism evidence="2">
    <name type="scientific">bioreactor metagenome</name>
    <dbReference type="NCBI Taxonomy" id="1076179"/>
    <lineage>
        <taxon>unclassified sequences</taxon>
        <taxon>metagenomes</taxon>
        <taxon>ecological metagenomes</taxon>
    </lineage>
</organism>
<evidence type="ECO:0000313" key="2">
    <source>
        <dbReference type="EMBL" id="MPM07935.1"/>
    </source>
</evidence>
<dbReference type="InterPro" id="IPR012337">
    <property type="entry name" value="RNaseH-like_sf"/>
</dbReference>
<protein>
    <submittedName>
        <fullName evidence="2">DNA polymerase III PolC-type</fullName>
        <ecNumber evidence="2">2.7.7.7</ecNumber>
    </submittedName>
</protein>
<dbReference type="GO" id="GO:0003887">
    <property type="term" value="F:DNA-directed DNA polymerase activity"/>
    <property type="evidence" value="ECO:0007669"/>
    <property type="project" value="UniProtKB-EC"/>
</dbReference>
<proteinExistence type="predicted"/>
<dbReference type="Pfam" id="PF00929">
    <property type="entry name" value="RNase_T"/>
    <property type="match status" value="1"/>
</dbReference>
<dbReference type="EC" id="2.7.7.7" evidence="2"/>
<dbReference type="GO" id="GO:0008408">
    <property type="term" value="F:3'-5' exonuclease activity"/>
    <property type="evidence" value="ECO:0007669"/>
    <property type="project" value="TreeGrafter"/>
</dbReference>
<feature type="domain" description="Exonuclease" evidence="1">
    <location>
        <begin position="20"/>
        <end position="183"/>
    </location>
</feature>
<dbReference type="SUPFAM" id="SSF53098">
    <property type="entry name" value="Ribonuclease H-like"/>
    <property type="match status" value="1"/>
</dbReference>